<dbReference type="GO" id="GO:0005789">
    <property type="term" value="C:endoplasmic reticulum membrane"/>
    <property type="evidence" value="ECO:0007669"/>
    <property type="project" value="TreeGrafter"/>
</dbReference>
<dbReference type="AlphaFoldDB" id="A0AAD7SQ50"/>
<evidence type="ECO:0000256" key="1">
    <source>
        <dbReference type="ARBA" id="ARBA00023054"/>
    </source>
</evidence>
<dbReference type="GO" id="GO:0009306">
    <property type="term" value="P:protein secretion"/>
    <property type="evidence" value="ECO:0007669"/>
    <property type="project" value="TreeGrafter"/>
</dbReference>
<dbReference type="Proteomes" id="UP001221898">
    <property type="component" value="Unassembled WGS sequence"/>
</dbReference>
<dbReference type="PANTHER" id="PTHR23158:SF54">
    <property type="entry name" value="TRANSPORT AND GOLGI ORGANIZATION PROTEIN 1 HOMOLOG"/>
    <property type="match status" value="1"/>
</dbReference>
<evidence type="ECO:0000256" key="2">
    <source>
        <dbReference type="SAM" id="Coils"/>
    </source>
</evidence>
<comment type="caution">
    <text evidence="4">The sequence shown here is derived from an EMBL/GenBank/DDBJ whole genome shotgun (WGS) entry which is preliminary data.</text>
</comment>
<evidence type="ECO:0000313" key="5">
    <source>
        <dbReference type="Proteomes" id="UP001221898"/>
    </source>
</evidence>
<feature type="coiled-coil region" evidence="2">
    <location>
        <begin position="116"/>
        <end position="150"/>
    </location>
</feature>
<name>A0AAD7SQ50_9TELE</name>
<evidence type="ECO:0000313" key="4">
    <source>
        <dbReference type="EMBL" id="KAJ8406854.1"/>
    </source>
</evidence>
<dbReference type="GO" id="GO:0006888">
    <property type="term" value="P:endoplasmic reticulum to Golgi vesicle-mediated transport"/>
    <property type="evidence" value="ECO:0007669"/>
    <property type="project" value="TreeGrafter"/>
</dbReference>
<keyword evidence="3" id="KW-0472">Membrane</keyword>
<keyword evidence="3" id="KW-0812">Transmembrane</keyword>
<proteinExistence type="predicted"/>
<keyword evidence="3" id="KW-1133">Transmembrane helix</keyword>
<dbReference type="PANTHER" id="PTHR23158">
    <property type="entry name" value="MELANOMA INHIBITORY ACTIVITY-RELATED"/>
    <property type="match status" value="1"/>
</dbReference>
<sequence length="158" mass="18542">MKETNEDMEKSDKLFENQMQGIEEQYKGSLKLVSDLQRENEEHEFITRLLEEWQPGHKFNKMAMVILSAVDVITILAFIWRKVPTVKSRTYQLTKKQLVKQATQLTNEKRDTVMKISHLNKKIEEQESQLTRLKIRVLSTQRKNKELKQDGPGGGWLA</sequence>
<gene>
    <name evidence="4" type="ORF">AAFF_G00297700</name>
</gene>
<organism evidence="4 5">
    <name type="scientific">Aldrovandia affinis</name>
    <dbReference type="NCBI Taxonomy" id="143900"/>
    <lineage>
        <taxon>Eukaryota</taxon>
        <taxon>Metazoa</taxon>
        <taxon>Chordata</taxon>
        <taxon>Craniata</taxon>
        <taxon>Vertebrata</taxon>
        <taxon>Euteleostomi</taxon>
        <taxon>Actinopterygii</taxon>
        <taxon>Neopterygii</taxon>
        <taxon>Teleostei</taxon>
        <taxon>Notacanthiformes</taxon>
        <taxon>Halosauridae</taxon>
        <taxon>Aldrovandia</taxon>
    </lineage>
</organism>
<dbReference type="GO" id="GO:0070971">
    <property type="term" value="C:endoplasmic reticulum exit site"/>
    <property type="evidence" value="ECO:0007669"/>
    <property type="project" value="TreeGrafter"/>
</dbReference>
<dbReference type="GO" id="GO:0035459">
    <property type="term" value="P:vesicle cargo loading"/>
    <property type="evidence" value="ECO:0007669"/>
    <property type="project" value="TreeGrafter"/>
</dbReference>
<protein>
    <submittedName>
        <fullName evidence="4">Uncharacterized protein</fullName>
    </submittedName>
</protein>
<evidence type="ECO:0000256" key="3">
    <source>
        <dbReference type="SAM" id="Phobius"/>
    </source>
</evidence>
<keyword evidence="1 2" id="KW-0175">Coiled coil</keyword>
<feature type="transmembrane region" description="Helical" evidence="3">
    <location>
        <begin position="62"/>
        <end position="80"/>
    </location>
</feature>
<keyword evidence="5" id="KW-1185">Reference proteome</keyword>
<reference evidence="4" key="1">
    <citation type="journal article" date="2023" name="Science">
        <title>Genome structures resolve the early diversification of teleost fishes.</title>
        <authorList>
            <person name="Parey E."/>
            <person name="Louis A."/>
            <person name="Montfort J."/>
            <person name="Bouchez O."/>
            <person name="Roques C."/>
            <person name="Iampietro C."/>
            <person name="Lluch J."/>
            <person name="Castinel A."/>
            <person name="Donnadieu C."/>
            <person name="Desvignes T."/>
            <person name="Floi Bucao C."/>
            <person name="Jouanno E."/>
            <person name="Wen M."/>
            <person name="Mejri S."/>
            <person name="Dirks R."/>
            <person name="Jansen H."/>
            <person name="Henkel C."/>
            <person name="Chen W.J."/>
            <person name="Zahm M."/>
            <person name="Cabau C."/>
            <person name="Klopp C."/>
            <person name="Thompson A.W."/>
            <person name="Robinson-Rechavi M."/>
            <person name="Braasch I."/>
            <person name="Lecointre G."/>
            <person name="Bobe J."/>
            <person name="Postlethwait J.H."/>
            <person name="Berthelot C."/>
            <person name="Roest Crollius H."/>
            <person name="Guiguen Y."/>
        </authorList>
    </citation>
    <scope>NUCLEOTIDE SEQUENCE</scope>
    <source>
        <strain evidence="4">NC1722</strain>
    </source>
</reference>
<accession>A0AAD7SQ50</accession>
<dbReference type="InterPro" id="IPR051500">
    <property type="entry name" value="cTAGE_MIA/OTOR"/>
</dbReference>
<dbReference type="EMBL" id="JAINUG010000042">
    <property type="protein sequence ID" value="KAJ8406854.1"/>
    <property type="molecule type" value="Genomic_DNA"/>
</dbReference>